<name>A0AAV5CMB1_ELECO</name>
<evidence type="ECO:0000313" key="7">
    <source>
        <dbReference type="Proteomes" id="UP001054889"/>
    </source>
</evidence>
<keyword evidence="5" id="KW-0812">Transmembrane</keyword>
<keyword evidence="5" id="KW-1133">Transmembrane helix</keyword>
<dbReference type="Proteomes" id="UP001054889">
    <property type="component" value="Unassembled WGS sequence"/>
</dbReference>
<organism evidence="6 7">
    <name type="scientific">Eleusine coracana subsp. coracana</name>
    <dbReference type="NCBI Taxonomy" id="191504"/>
    <lineage>
        <taxon>Eukaryota</taxon>
        <taxon>Viridiplantae</taxon>
        <taxon>Streptophyta</taxon>
        <taxon>Embryophyta</taxon>
        <taxon>Tracheophyta</taxon>
        <taxon>Spermatophyta</taxon>
        <taxon>Magnoliopsida</taxon>
        <taxon>Liliopsida</taxon>
        <taxon>Poales</taxon>
        <taxon>Poaceae</taxon>
        <taxon>PACMAD clade</taxon>
        <taxon>Chloridoideae</taxon>
        <taxon>Cynodonteae</taxon>
        <taxon>Eleusininae</taxon>
        <taxon>Eleusine</taxon>
    </lineage>
</organism>
<reference evidence="6" key="2">
    <citation type="submission" date="2021-12" db="EMBL/GenBank/DDBJ databases">
        <title>Resequencing data analysis of finger millet.</title>
        <authorList>
            <person name="Hatakeyama M."/>
            <person name="Aluri S."/>
            <person name="Balachadran M.T."/>
            <person name="Sivarajan S.R."/>
            <person name="Poveda L."/>
            <person name="Shimizu-Inatsugi R."/>
            <person name="Schlapbach R."/>
            <person name="Sreeman S.M."/>
            <person name="Shimizu K.K."/>
        </authorList>
    </citation>
    <scope>NUCLEOTIDE SEQUENCE</scope>
</reference>
<evidence type="ECO:0000256" key="5">
    <source>
        <dbReference type="SAM" id="Phobius"/>
    </source>
</evidence>
<gene>
    <name evidence="6" type="primary">ga16601</name>
    <name evidence="6" type="ORF">PR202_ga16601</name>
</gene>
<keyword evidence="1" id="KW-0479">Metal-binding</keyword>
<dbReference type="GO" id="GO:0008270">
    <property type="term" value="F:zinc ion binding"/>
    <property type="evidence" value="ECO:0007669"/>
    <property type="project" value="UniProtKB-KW"/>
</dbReference>
<feature type="region of interest" description="Disordered" evidence="4">
    <location>
        <begin position="147"/>
        <end position="192"/>
    </location>
</feature>
<evidence type="ECO:0000256" key="1">
    <source>
        <dbReference type="ARBA" id="ARBA00022723"/>
    </source>
</evidence>
<dbReference type="AlphaFoldDB" id="A0AAV5CMB1"/>
<sequence>MRHLLQSVDRLAASGSSSGVVHTDTFLILAAVLCFLFCVVGLAFVARCWRLCNPSAYSVDAQEPESSSSSAIMPPSKKGLKKKALQALPTVLLGGKEEREEEDRPECAICLAEFARGDEVRVLPALRPPLPRRLRRRLAPLQLHLPIMPPRPRRRHARRQGSHAGGIHRPRRRRARTPAGRPCRSPVTRRACSRATANPPFLVHTRALVKSPPPPPLLVLSLLHTQSR</sequence>
<dbReference type="PANTHER" id="PTHR45798:SF23">
    <property type="entry name" value="OS09G0554200 PROTEIN"/>
    <property type="match status" value="1"/>
</dbReference>
<keyword evidence="5" id="KW-0472">Membrane</keyword>
<keyword evidence="2" id="KW-0863">Zinc-finger</keyword>
<dbReference type="EMBL" id="BQKI01000007">
    <property type="protein sequence ID" value="GJM99498.1"/>
    <property type="molecule type" value="Genomic_DNA"/>
</dbReference>
<evidence type="ECO:0000313" key="6">
    <source>
        <dbReference type="EMBL" id="GJM99498.1"/>
    </source>
</evidence>
<dbReference type="InterPro" id="IPR052788">
    <property type="entry name" value="RING-type_E3_ligase_ATL"/>
</dbReference>
<keyword evidence="7" id="KW-1185">Reference proteome</keyword>
<protein>
    <submittedName>
        <fullName evidence="6">Uncharacterized protein</fullName>
    </submittedName>
</protein>
<reference evidence="6" key="1">
    <citation type="journal article" date="2018" name="DNA Res.">
        <title>Multiple hybrid de novo genome assembly of finger millet, an orphan allotetraploid crop.</title>
        <authorList>
            <person name="Hatakeyama M."/>
            <person name="Aluri S."/>
            <person name="Balachadran M.T."/>
            <person name="Sivarajan S.R."/>
            <person name="Patrignani A."/>
            <person name="Gruter S."/>
            <person name="Poveda L."/>
            <person name="Shimizu-Inatsugi R."/>
            <person name="Baeten J."/>
            <person name="Francoijs K.J."/>
            <person name="Nataraja K.N."/>
            <person name="Reddy Y.A.N."/>
            <person name="Phadnis S."/>
            <person name="Ravikumar R.L."/>
            <person name="Schlapbach R."/>
            <person name="Sreeman S.M."/>
            <person name="Shimizu K.K."/>
        </authorList>
    </citation>
    <scope>NUCLEOTIDE SEQUENCE</scope>
</reference>
<feature type="compositionally biased region" description="Basic residues" evidence="4">
    <location>
        <begin position="151"/>
        <end position="176"/>
    </location>
</feature>
<comment type="caution">
    <text evidence="6">The sequence shown here is derived from an EMBL/GenBank/DDBJ whole genome shotgun (WGS) entry which is preliminary data.</text>
</comment>
<evidence type="ECO:0000256" key="4">
    <source>
        <dbReference type="SAM" id="MobiDB-lite"/>
    </source>
</evidence>
<dbReference type="InterPro" id="IPR013083">
    <property type="entry name" value="Znf_RING/FYVE/PHD"/>
</dbReference>
<feature type="transmembrane region" description="Helical" evidence="5">
    <location>
        <begin position="26"/>
        <end position="46"/>
    </location>
</feature>
<proteinExistence type="predicted"/>
<dbReference type="PANTHER" id="PTHR45798">
    <property type="entry name" value="RING-H2 FINGER PROTEIN ATL61-RELATED-RELATED"/>
    <property type="match status" value="1"/>
</dbReference>
<evidence type="ECO:0000256" key="3">
    <source>
        <dbReference type="ARBA" id="ARBA00022833"/>
    </source>
</evidence>
<dbReference type="Gene3D" id="3.30.40.10">
    <property type="entry name" value="Zinc/RING finger domain, C3HC4 (zinc finger)"/>
    <property type="match status" value="1"/>
</dbReference>
<accession>A0AAV5CMB1</accession>
<keyword evidence="3" id="KW-0862">Zinc</keyword>
<evidence type="ECO:0000256" key="2">
    <source>
        <dbReference type="ARBA" id="ARBA00022771"/>
    </source>
</evidence>